<keyword evidence="1" id="KW-0472">Membrane</keyword>
<evidence type="ECO:0000313" key="3">
    <source>
        <dbReference type="Proteomes" id="UP000093510"/>
    </source>
</evidence>
<gene>
    <name evidence="2" type="ORF">LPBF_02785</name>
</gene>
<keyword evidence="1" id="KW-1133">Transmembrane helix</keyword>
<comment type="caution">
    <text evidence="2">The sequence shown here is derived from an EMBL/GenBank/DDBJ whole genome shotgun (WGS) entry which is preliminary data.</text>
</comment>
<dbReference type="STRING" id="1763534.GCA_001831475_02582"/>
<sequence length="202" mass="23862">MNSNINFNELWAKQKTGEPNKEELLSKINTFKKSNLKRLIITNLLLIITSLFIIFIWMYYQPQMITTKIGIILTILAMVIFVIAYNQSFALFRKATNTQNNSEYLKNLIAIKAKQQFMQTTMLNLYFVLLSTGIGLYMYEYTQLMTAFWGIFAYGITSIWILFNWFYLRPKQIKKLQSKLNEIIGKFEMLNEQLDEKNKGIR</sequence>
<dbReference type="RefSeq" id="WP_066332180.1">
    <property type="nucleotide sequence ID" value="NZ_CP017688.1"/>
</dbReference>
<keyword evidence="1" id="KW-0812">Transmembrane</keyword>
<dbReference type="AlphaFoldDB" id="A0A1B9E7G9"/>
<feature type="transmembrane region" description="Helical" evidence="1">
    <location>
        <begin position="39"/>
        <end position="59"/>
    </location>
</feature>
<organism evidence="2 3">
    <name type="scientific">Flavobacterium crassostreae</name>
    <dbReference type="NCBI Taxonomy" id="1763534"/>
    <lineage>
        <taxon>Bacteria</taxon>
        <taxon>Pseudomonadati</taxon>
        <taxon>Bacteroidota</taxon>
        <taxon>Flavobacteriia</taxon>
        <taxon>Flavobacteriales</taxon>
        <taxon>Flavobacteriaceae</taxon>
        <taxon>Flavobacterium</taxon>
    </lineage>
</organism>
<reference evidence="2 3" key="1">
    <citation type="submission" date="2016-03" db="EMBL/GenBank/DDBJ databases">
        <authorList>
            <person name="Ploux O."/>
        </authorList>
    </citation>
    <scope>NUCLEOTIDE SEQUENCE [LARGE SCALE GENOMIC DNA]</scope>
    <source>
        <strain evidence="2 3">LPB0076</strain>
    </source>
</reference>
<protein>
    <submittedName>
        <fullName evidence="2">Uncharacterized protein</fullName>
    </submittedName>
</protein>
<feature type="transmembrane region" description="Helical" evidence="1">
    <location>
        <begin position="122"/>
        <end position="139"/>
    </location>
</feature>
<proteinExistence type="predicted"/>
<accession>A0A1B9E7G9</accession>
<feature type="transmembrane region" description="Helical" evidence="1">
    <location>
        <begin position="65"/>
        <end position="85"/>
    </location>
</feature>
<evidence type="ECO:0000313" key="2">
    <source>
        <dbReference type="EMBL" id="OCB77894.1"/>
    </source>
</evidence>
<dbReference type="Proteomes" id="UP000093510">
    <property type="component" value="Unassembled WGS sequence"/>
</dbReference>
<keyword evidence="3" id="KW-1185">Reference proteome</keyword>
<name>A0A1B9E7G9_9FLAO</name>
<dbReference type="EMBL" id="LVEP01000013">
    <property type="protein sequence ID" value="OCB77894.1"/>
    <property type="molecule type" value="Genomic_DNA"/>
</dbReference>
<dbReference type="OrthoDB" id="795301at2"/>
<evidence type="ECO:0000256" key="1">
    <source>
        <dbReference type="SAM" id="Phobius"/>
    </source>
</evidence>
<feature type="transmembrane region" description="Helical" evidence="1">
    <location>
        <begin position="145"/>
        <end position="168"/>
    </location>
</feature>